<name>A0A369UQW2_9GAMM</name>
<proteinExistence type="inferred from homology"/>
<comment type="caution">
    <text evidence="3">The sequence shown here is derived from an EMBL/GenBank/DDBJ whole genome shotgun (WGS) entry which is preliminary data.</text>
</comment>
<comment type="similarity">
    <text evidence="1">Belongs to the myoviridae tail sheath protein family.</text>
</comment>
<dbReference type="Gene3D" id="3.40.50.11780">
    <property type="match status" value="2"/>
</dbReference>
<dbReference type="InterPro" id="IPR020287">
    <property type="entry name" value="Tail_sheath_C"/>
</dbReference>
<feature type="domain" description="Tail sheath protein C-terminal" evidence="2">
    <location>
        <begin position="555"/>
        <end position="659"/>
    </location>
</feature>
<sequence>MQLTYPGVYIEEISSGVHSIIGVATSIAAFVGYTSSGPDHKAVELFNFADYQRNFGGLAADSELSYAVQQFFANGGTNAFVVRVPKDGSSAAQITIPDTADTETLLKFQALSNGKWAGNIAITIDYIGLTNADPDAFNLTVTNISTGVAEVFSNVTMKTTSANYVMAVVNDPDTGSAMVQVLPLVPGSLAQPARTGLISGSMSVAEQTAALTALQGAGAAGLTIKIDTDTAVAVTLYNATDPRPASLTEVYRMLSVKCARALQAGYPGAQVNVIPVQSSLTATHIDALSVVAQIPGKTDCTVSFGSPASGINVCTTLKLDTASLTSDNVAAYWMGGTSKVAPPYNITVTAASDGTALPTGTELIGDELLGTGIYALDKVDLFNILSLPDVTRAKPGAPSSPALNDSDINAVYAAAMDYCKKRRAFLLLDPPPDVVDVPSAINWRTHRLTVNDLNGAAYFPRVRIADPLNQNQLRSFAPCGVVAGVYATEDGNRGVWKAPAGIETVMSGVQKLTYNLSNDEQGVLNPIALNCLRSFPIYGSVIWGARTLVGADAQASEWKYVPVRRFALYLEESLYRGLQWAVFEPNADPLWAQIRMNVTSFMQNLFLQHAFQGLTPTQAYYVLCDSSTTTQANIDAGIVNIEVGFAPLKPAEFVVIQLQQMAGQVAV</sequence>
<dbReference type="PANTHER" id="PTHR35861:SF1">
    <property type="entry name" value="PHAGE TAIL SHEATH PROTEIN"/>
    <property type="match status" value="1"/>
</dbReference>
<evidence type="ECO:0000259" key="2">
    <source>
        <dbReference type="Pfam" id="PF17482"/>
    </source>
</evidence>
<evidence type="ECO:0000313" key="4">
    <source>
        <dbReference type="Proteomes" id="UP000253782"/>
    </source>
</evidence>
<dbReference type="InterPro" id="IPR052042">
    <property type="entry name" value="Tail_sheath_structural"/>
</dbReference>
<reference evidence="3 4" key="1">
    <citation type="submission" date="2018-07" db="EMBL/GenBank/DDBJ databases">
        <title>Dyella tabacisoli L4-6T, whole genome shotgun sequence.</title>
        <authorList>
            <person name="Zhou X.-K."/>
            <person name="Li W.-J."/>
            <person name="Duan Y.-Q."/>
        </authorList>
    </citation>
    <scope>NUCLEOTIDE SEQUENCE [LARGE SCALE GENOMIC DNA]</scope>
    <source>
        <strain evidence="3 4">L4-6</strain>
    </source>
</reference>
<accession>A0A369UQW2</accession>
<dbReference type="AlphaFoldDB" id="A0A369UQW2"/>
<gene>
    <name evidence="3" type="ORF">DVJ77_08700</name>
</gene>
<dbReference type="OrthoDB" id="9767864at2"/>
<keyword evidence="4" id="KW-1185">Reference proteome</keyword>
<dbReference type="PANTHER" id="PTHR35861">
    <property type="match status" value="1"/>
</dbReference>
<dbReference type="Pfam" id="PF17482">
    <property type="entry name" value="Phage_sheath_1C"/>
    <property type="match status" value="1"/>
</dbReference>
<evidence type="ECO:0000313" key="3">
    <source>
        <dbReference type="EMBL" id="RDD82128.1"/>
    </source>
</evidence>
<protein>
    <submittedName>
        <fullName evidence="3">Phage tail sheath family protein</fullName>
    </submittedName>
</protein>
<evidence type="ECO:0000256" key="1">
    <source>
        <dbReference type="ARBA" id="ARBA00008005"/>
    </source>
</evidence>
<dbReference type="Proteomes" id="UP000253782">
    <property type="component" value="Unassembled WGS sequence"/>
</dbReference>
<dbReference type="RefSeq" id="WP_114845085.1">
    <property type="nucleotide sequence ID" value="NZ_JBHSPE010000008.1"/>
</dbReference>
<organism evidence="3 4">
    <name type="scientific">Dyella tabacisoli</name>
    <dbReference type="NCBI Taxonomy" id="2282381"/>
    <lineage>
        <taxon>Bacteria</taxon>
        <taxon>Pseudomonadati</taxon>
        <taxon>Pseudomonadota</taxon>
        <taxon>Gammaproteobacteria</taxon>
        <taxon>Lysobacterales</taxon>
        <taxon>Rhodanobacteraceae</taxon>
        <taxon>Dyella</taxon>
    </lineage>
</organism>
<dbReference type="EMBL" id="QQAH01000007">
    <property type="protein sequence ID" value="RDD82128.1"/>
    <property type="molecule type" value="Genomic_DNA"/>
</dbReference>